<keyword evidence="2" id="KW-0472">Membrane</keyword>
<dbReference type="EMBL" id="JACCJZ010000016">
    <property type="protein sequence ID" value="NYZ62929.1"/>
    <property type="molecule type" value="Genomic_DNA"/>
</dbReference>
<protein>
    <submittedName>
        <fullName evidence="3">Uncharacterized protein</fullName>
    </submittedName>
</protein>
<proteinExistence type="predicted"/>
<evidence type="ECO:0000256" key="1">
    <source>
        <dbReference type="SAM" id="MobiDB-lite"/>
    </source>
</evidence>
<comment type="caution">
    <text evidence="3">The sequence shown here is derived from an EMBL/GenBank/DDBJ whole genome shotgun (WGS) entry which is preliminary data.</text>
</comment>
<evidence type="ECO:0000256" key="2">
    <source>
        <dbReference type="SAM" id="Phobius"/>
    </source>
</evidence>
<organism evidence="3 4">
    <name type="scientific">Luteimonas deserti</name>
    <dbReference type="NCBI Taxonomy" id="2752306"/>
    <lineage>
        <taxon>Bacteria</taxon>
        <taxon>Pseudomonadati</taxon>
        <taxon>Pseudomonadota</taxon>
        <taxon>Gammaproteobacteria</taxon>
        <taxon>Lysobacterales</taxon>
        <taxon>Lysobacteraceae</taxon>
        <taxon>Luteimonas</taxon>
    </lineage>
</organism>
<feature type="transmembrane region" description="Helical" evidence="2">
    <location>
        <begin position="41"/>
        <end position="62"/>
    </location>
</feature>
<accession>A0A7Z0TW45</accession>
<keyword evidence="2" id="KW-1133">Transmembrane helix</keyword>
<feature type="region of interest" description="Disordered" evidence="1">
    <location>
        <begin position="1"/>
        <end position="21"/>
    </location>
</feature>
<name>A0A7Z0TW45_9GAMM</name>
<dbReference type="RefSeq" id="WP_180545145.1">
    <property type="nucleotide sequence ID" value="NZ_JACCJZ010000016.1"/>
</dbReference>
<keyword evidence="2" id="KW-0812">Transmembrane</keyword>
<evidence type="ECO:0000313" key="4">
    <source>
        <dbReference type="Proteomes" id="UP000589896"/>
    </source>
</evidence>
<dbReference type="Proteomes" id="UP000589896">
    <property type="component" value="Unassembled WGS sequence"/>
</dbReference>
<evidence type="ECO:0000313" key="3">
    <source>
        <dbReference type="EMBL" id="NYZ62929.1"/>
    </source>
</evidence>
<sequence>MADSGPGRTARAATSSSHTASLRLSAGSASLQAEVAISTRGLMALGAMIAGTLLSAAVIVVASTRKLPQGAMPRSMVRRR</sequence>
<reference evidence="3 4" key="1">
    <citation type="submission" date="2020-07" db="EMBL/GenBank/DDBJ databases">
        <title>isolation of Luteimonas sp. SJ-16.</title>
        <authorList>
            <person name="Huang X.-X."/>
            <person name="Xu L."/>
            <person name="Sun J.-Q."/>
        </authorList>
    </citation>
    <scope>NUCLEOTIDE SEQUENCE [LARGE SCALE GENOMIC DNA]</scope>
    <source>
        <strain evidence="3 4">SJ-16</strain>
    </source>
</reference>
<keyword evidence="4" id="KW-1185">Reference proteome</keyword>
<feature type="compositionally biased region" description="Low complexity" evidence="1">
    <location>
        <begin position="8"/>
        <end position="21"/>
    </location>
</feature>
<gene>
    <name evidence="3" type="ORF">H0E82_09160</name>
</gene>
<dbReference type="AlphaFoldDB" id="A0A7Z0TW45"/>